<keyword evidence="6" id="KW-0472">Membrane</keyword>
<dbReference type="Gene3D" id="1.20.1600.10">
    <property type="entry name" value="Outer membrane efflux proteins (OEP)"/>
    <property type="match status" value="1"/>
</dbReference>
<evidence type="ECO:0000313" key="10">
    <source>
        <dbReference type="Proteomes" id="UP000295391"/>
    </source>
</evidence>
<dbReference type="SUPFAM" id="SSF56954">
    <property type="entry name" value="Outer membrane efflux proteins (OEP)"/>
    <property type="match status" value="1"/>
</dbReference>
<keyword evidence="7" id="KW-0998">Cell outer membrane</keyword>
<dbReference type="NCBIfam" id="TIGR01844">
    <property type="entry name" value="type_I_sec_TolC"/>
    <property type="match status" value="1"/>
</dbReference>
<feature type="chain" id="PRO_5020761139" evidence="8">
    <location>
        <begin position="37"/>
        <end position="461"/>
    </location>
</feature>
<dbReference type="InterPro" id="IPR010130">
    <property type="entry name" value="T1SS_OMP_TolC"/>
</dbReference>
<dbReference type="OrthoDB" id="9789368at2"/>
<keyword evidence="8" id="KW-0732">Signal</keyword>
<proteinExistence type="inferred from homology"/>
<dbReference type="PANTHER" id="PTHR30026">
    <property type="entry name" value="OUTER MEMBRANE PROTEIN TOLC"/>
    <property type="match status" value="1"/>
</dbReference>
<organism evidence="9 10">
    <name type="scientific">Maritalea mobilis</name>
    <dbReference type="NCBI Taxonomy" id="483324"/>
    <lineage>
        <taxon>Bacteria</taxon>
        <taxon>Pseudomonadati</taxon>
        <taxon>Pseudomonadota</taxon>
        <taxon>Alphaproteobacteria</taxon>
        <taxon>Hyphomicrobiales</taxon>
        <taxon>Devosiaceae</taxon>
        <taxon>Maritalea</taxon>
    </lineage>
</organism>
<dbReference type="InterPro" id="IPR051906">
    <property type="entry name" value="TolC-like"/>
</dbReference>
<evidence type="ECO:0000313" key="9">
    <source>
        <dbReference type="EMBL" id="TDQ66214.1"/>
    </source>
</evidence>
<comment type="subcellular location">
    <subcellularLocation>
        <location evidence="1">Cell outer membrane</location>
    </subcellularLocation>
</comment>
<keyword evidence="5" id="KW-0812">Transmembrane</keyword>
<gene>
    <name evidence="9" type="ORF">ATL17_0205</name>
</gene>
<comment type="similarity">
    <text evidence="2">Belongs to the outer membrane factor (OMF) (TC 1.B.17) family.</text>
</comment>
<dbReference type="AlphaFoldDB" id="A0A4R6VU47"/>
<protein>
    <submittedName>
        <fullName evidence="9">Outer membrane protein</fullName>
    </submittedName>
</protein>
<dbReference type="GO" id="GO:0009279">
    <property type="term" value="C:cell outer membrane"/>
    <property type="evidence" value="ECO:0007669"/>
    <property type="project" value="UniProtKB-SubCell"/>
</dbReference>
<sequence>MHTGRHNSSGVSKVLLKKSVVIAAIFSAAMGGAAQAESLTEALARAYVKNPAIASALVSVKMASEDIVMRKSGLRPKIGLSATSQYGFTMVGGSTTTSSSTTLNVSYNQRLFDNLQTTAQIDQARAYADAAKYGLRNTEQNVLLSAATAYMDVVQNTNLASLRADNVKFLRAQVDNARSRLNVGEGTKIDVAQAEARLAQAVASYKSAVNSLRTSQASYVRWIGAKPSGLNSNFRFGNVMPKSIDSALQSARRNHPAILTARAQVEAARYGTEAALRAFGPTLDLIGSICAIDCLGGGAQPNATQGSLRLTLSIPIYQGGMLGASARKANLGHIKSEIDAQVAANQVEESVISAWSGLQSSIAAIESAQAAVRSGQIALDGVIEERNVGQRTTLDVLNARAELTSAKEALYTAERSRVVAAFSLIAATGRLDAASLNLPVQLQSSDGYRARIEDVWAELRE</sequence>
<keyword evidence="4" id="KW-1134">Transmembrane beta strand</keyword>
<dbReference type="Pfam" id="PF02321">
    <property type="entry name" value="OEP"/>
    <property type="match status" value="2"/>
</dbReference>
<keyword evidence="3" id="KW-0813">Transport</keyword>
<feature type="signal peptide" evidence="8">
    <location>
        <begin position="1"/>
        <end position="36"/>
    </location>
</feature>
<accession>A0A4R6VU47</accession>
<evidence type="ECO:0000256" key="3">
    <source>
        <dbReference type="ARBA" id="ARBA00022448"/>
    </source>
</evidence>
<dbReference type="EMBL" id="SNYR01000001">
    <property type="protein sequence ID" value="TDQ66214.1"/>
    <property type="molecule type" value="Genomic_DNA"/>
</dbReference>
<evidence type="ECO:0000256" key="1">
    <source>
        <dbReference type="ARBA" id="ARBA00004442"/>
    </source>
</evidence>
<dbReference type="Proteomes" id="UP000295391">
    <property type="component" value="Unassembled WGS sequence"/>
</dbReference>
<dbReference type="PANTHER" id="PTHR30026:SF22">
    <property type="entry name" value="OUTER MEMBRANE EFFLUX PROTEIN"/>
    <property type="match status" value="1"/>
</dbReference>
<evidence type="ECO:0000256" key="7">
    <source>
        <dbReference type="ARBA" id="ARBA00023237"/>
    </source>
</evidence>
<dbReference type="GO" id="GO:1990281">
    <property type="term" value="C:efflux pump complex"/>
    <property type="evidence" value="ECO:0007669"/>
    <property type="project" value="TreeGrafter"/>
</dbReference>
<dbReference type="InterPro" id="IPR003423">
    <property type="entry name" value="OMP_efflux"/>
</dbReference>
<evidence type="ECO:0000256" key="5">
    <source>
        <dbReference type="ARBA" id="ARBA00022692"/>
    </source>
</evidence>
<dbReference type="GO" id="GO:0015562">
    <property type="term" value="F:efflux transmembrane transporter activity"/>
    <property type="evidence" value="ECO:0007669"/>
    <property type="project" value="InterPro"/>
</dbReference>
<keyword evidence="10" id="KW-1185">Reference proteome</keyword>
<name>A0A4R6VU47_9HYPH</name>
<evidence type="ECO:0000256" key="8">
    <source>
        <dbReference type="SAM" id="SignalP"/>
    </source>
</evidence>
<dbReference type="GO" id="GO:0015288">
    <property type="term" value="F:porin activity"/>
    <property type="evidence" value="ECO:0007669"/>
    <property type="project" value="TreeGrafter"/>
</dbReference>
<reference evidence="9 10" key="1">
    <citation type="submission" date="2019-03" db="EMBL/GenBank/DDBJ databases">
        <title>Genomic Encyclopedia of Type Strains, Phase III (KMG-III): the genomes of soil and plant-associated and newly described type strains.</title>
        <authorList>
            <person name="Whitman W."/>
        </authorList>
    </citation>
    <scope>NUCLEOTIDE SEQUENCE [LARGE SCALE GENOMIC DNA]</scope>
    <source>
        <strain evidence="9 10">CGMCC 1.7002</strain>
    </source>
</reference>
<comment type="caution">
    <text evidence="9">The sequence shown here is derived from an EMBL/GenBank/DDBJ whole genome shotgun (WGS) entry which is preliminary data.</text>
</comment>
<evidence type="ECO:0000256" key="6">
    <source>
        <dbReference type="ARBA" id="ARBA00023136"/>
    </source>
</evidence>
<evidence type="ECO:0000256" key="4">
    <source>
        <dbReference type="ARBA" id="ARBA00022452"/>
    </source>
</evidence>
<evidence type="ECO:0000256" key="2">
    <source>
        <dbReference type="ARBA" id="ARBA00007613"/>
    </source>
</evidence>